<dbReference type="EMBL" id="JAWDGP010007194">
    <property type="protein sequence ID" value="KAK3728265.1"/>
    <property type="molecule type" value="Genomic_DNA"/>
</dbReference>
<organism evidence="3 4">
    <name type="scientific">Elysia crispata</name>
    <name type="common">lettuce slug</name>
    <dbReference type="NCBI Taxonomy" id="231223"/>
    <lineage>
        <taxon>Eukaryota</taxon>
        <taxon>Metazoa</taxon>
        <taxon>Spiralia</taxon>
        <taxon>Lophotrochozoa</taxon>
        <taxon>Mollusca</taxon>
        <taxon>Gastropoda</taxon>
        <taxon>Heterobranchia</taxon>
        <taxon>Euthyneura</taxon>
        <taxon>Panpulmonata</taxon>
        <taxon>Sacoglossa</taxon>
        <taxon>Placobranchoidea</taxon>
        <taxon>Plakobranchidae</taxon>
        <taxon>Elysia</taxon>
    </lineage>
</organism>
<keyword evidence="1" id="KW-1133">Transmembrane helix</keyword>
<evidence type="ECO:0000313" key="4">
    <source>
        <dbReference type="Proteomes" id="UP001283361"/>
    </source>
</evidence>
<sequence>MRIGNIRLSVASSSCIHTNGKYLQSAPNRHRYSFLMIATARKVSLLLLLAGITAIAVLLLLQPGQMYTDFPSWRNVTMLQIIKMHLSPRPSNVNRKVVCPNPMPKPGIFLSQMDTSKINFNERAKERLKYLGPGDHWKNVFAPSLSKDEKLDLLHLYGVFKHALDSAGIGHILMHGSAMGAWRFHGLTPWDDDIDLGIDAADWAEVKQALSCIEGFTLITSSSTVWYFYRNNGTFIKGDKSTKRWPFLDMFLYSKDNQYVFGLNYVHLRKFTFRIEDMFPLQLTPFDGFMAPVPGHLRKVLEHHFIDPTVCVSQHLNHKNSSSLDVLKVPCEKLSDLYTMYFTDN</sequence>
<feature type="domain" description="LicD/FKTN/FKRP nucleotidyltransferase" evidence="2">
    <location>
        <begin position="167"/>
        <end position="211"/>
    </location>
</feature>
<proteinExistence type="predicted"/>
<accession>A0AAE1CQU4</accession>
<dbReference type="AlphaFoldDB" id="A0AAE1CQU4"/>
<keyword evidence="1" id="KW-0812">Transmembrane</keyword>
<dbReference type="PANTHER" id="PTHR43404">
    <property type="entry name" value="LIPOPOLYSACCHARIDE CHOLINEPHOSPHOTRANSFERASE LICD"/>
    <property type="match status" value="1"/>
</dbReference>
<keyword evidence="1" id="KW-0472">Membrane</keyword>
<comment type="caution">
    <text evidence="3">The sequence shown here is derived from an EMBL/GenBank/DDBJ whole genome shotgun (WGS) entry which is preliminary data.</text>
</comment>
<evidence type="ECO:0000256" key="1">
    <source>
        <dbReference type="SAM" id="Phobius"/>
    </source>
</evidence>
<reference evidence="3" key="1">
    <citation type="journal article" date="2023" name="G3 (Bethesda)">
        <title>A reference genome for the long-term kleptoplast-retaining sea slug Elysia crispata morphotype clarki.</title>
        <authorList>
            <person name="Eastman K.E."/>
            <person name="Pendleton A.L."/>
            <person name="Shaikh M.A."/>
            <person name="Suttiyut T."/>
            <person name="Ogas R."/>
            <person name="Tomko P."/>
            <person name="Gavelis G."/>
            <person name="Widhalm J.R."/>
            <person name="Wisecaver J.H."/>
        </authorList>
    </citation>
    <scope>NUCLEOTIDE SEQUENCE</scope>
    <source>
        <strain evidence="3">ECLA1</strain>
    </source>
</reference>
<gene>
    <name evidence="3" type="ORF">RRG08_060054</name>
</gene>
<dbReference type="InterPro" id="IPR052942">
    <property type="entry name" value="LPS_cholinephosphotransferase"/>
</dbReference>
<protein>
    <recommendedName>
        <fullName evidence="2">LicD/FKTN/FKRP nucleotidyltransferase domain-containing protein</fullName>
    </recommendedName>
</protein>
<evidence type="ECO:0000313" key="3">
    <source>
        <dbReference type="EMBL" id="KAK3728265.1"/>
    </source>
</evidence>
<feature type="transmembrane region" description="Helical" evidence="1">
    <location>
        <begin position="43"/>
        <end position="61"/>
    </location>
</feature>
<dbReference type="InterPro" id="IPR007074">
    <property type="entry name" value="LicD/FKTN/FKRP_NTP_transf"/>
</dbReference>
<dbReference type="Pfam" id="PF04991">
    <property type="entry name" value="LicD"/>
    <property type="match status" value="1"/>
</dbReference>
<evidence type="ECO:0000259" key="2">
    <source>
        <dbReference type="Pfam" id="PF04991"/>
    </source>
</evidence>
<dbReference type="GO" id="GO:0009100">
    <property type="term" value="P:glycoprotein metabolic process"/>
    <property type="evidence" value="ECO:0007669"/>
    <property type="project" value="UniProtKB-ARBA"/>
</dbReference>
<dbReference type="Proteomes" id="UP001283361">
    <property type="component" value="Unassembled WGS sequence"/>
</dbReference>
<name>A0AAE1CQU4_9GAST</name>
<keyword evidence="4" id="KW-1185">Reference proteome</keyword>
<dbReference type="PANTHER" id="PTHR43404:SF1">
    <property type="entry name" value="MNN4P"/>
    <property type="match status" value="1"/>
</dbReference>